<feature type="domain" description="DUF58" evidence="1">
    <location>
        <begin position="59"/>
        <end position="273"/>
    </location>
</feature>
<reference evidence="2" key="2">
    <citation type="submission" date="2020-09" db="EMBL/GenBank/DDBJ databases">
        <authorList>
            <person name="Sun Q."/>
            <person name="Kim S."/>
        </authorList>
    </citation>
    <scope>NUCLEOTIDE SEQUENCE</scope>
    <source>
        <strain evidence="2">KCTC 22169</strain>
    </source>
</reference>
<evidence type="ECO:0000313" key="2">
    <source>
        <dbReference type="EMBL" id="GGX73570.1"/>
    </source>
</evidence>
<accession>A0A918NK31</accession>
<evidence type="ECO:0000313" key="3">
    <source>
        <dbReference type="Proteomes" id="UP000626148"/>
    </source>
</evidence>
<dbReference type="PANTHER" id="PTHR33608:SF12">
    <property type="entry name" value="DUF58 DOMAIN-CONTAINING PROTEIN"/>
    <property type="match status" value="1"/>
</dbReference>
<dbReference type="InterPro" id="IPR002881">
    <property type="entry name" value="DUF58"/>
</dbReference>
<sequence>MTHPADHFTLSGTEVALDDLLALRYLAQDPDRMPHRKAQGQRLGEQRSAFRGQGREFAELRRYQPGDDVRRIDWHVTARKQYPYVQVMEEDRQTPQLIWLDLSESLYFGSRRLFKSVLACHWAAFIAWRLVERKLPTVGLVTGAGNPLPLTLRRPADVAQFCQQLVTAHQQLARSYRERLPKPEPARLWPHLRQHPTVWMVSDLDHWQPSELDSVLPPGRIQQLMLLQPVDALESDLPDAGTLDIQSGDRLARLNTASPRVRAAHHRRFEQRQQAWHDWTAQRGARFLPSLSQTFDWSEVRRWPLHL</sequence>
<dbReference type="PANTHER" id="PTHR33608">
    <property type="entry name" value="BLL2464 PROTEIN"/>
    <property type="match status" value="1"/>
</dbReference>
<comment type="caution">
    <text evidence="2">The sequence shown here is derived from an EMBL/GenBank/DDBJ whole genome shotgun (WGS) entry which is preliminary data.</text>
</comment>
<protein>
    <recommendedName>
        <fullName evidence="1">DUF58 domain-containing protein</fullName>
    </recommendedName>
</protein>
<dbReference type="AlphaFoldDB" id="A0A918NK31"/>
<organism evidence="2 3">
    <name type="scientific">Saccharospirillum salsuginis</name>
    <dbReference type="NCBI Taxonomy" id="418750"/>
    <lineage>
        <taxon>Bacteria</taxon>
        <taxon>Pseudomonadati</taxon>
        <taxon>Pseudomonadota</taxon>
        <taxon>Gammaproteobacteria</taxon>
        <taxon>Oceanospirillales</taxon>
        <taxon>Saccharospirillaceae</taxon>
        <taxon>Saccharospirillum</taxon>
    </lineage>
</organism>
<dbReference type="EMBL" id="BMXR01000017">
    <property type="protein sequence ID" value="GGX73570.1"/>
    <property type="molecule type" value="Genomic_DNA"/>
</dbReference>
<proteinExistence type="predicted"/>
<name>A0A918NK31_9GAMM</name>
<keyword evidence="3" id="KW-1185">Reference proteome</keyword>
<reference evidence="2" key="1">
    <citation type="journal article" date="2014" name="Int. J. Syst. Evol. Microbiol.">
        <title>Complete genome sequence of Corynebacterium casei LMG S-19264T (=DSM 44701T), isolated from a smear-ripened cheese.</title>
        <authorList>
            <consortium name="US DOE Joint Genome Institute (JGI-PGF)"/>
            <person name="Walter F."/>
            <person name="Albersmeier A."/>
            <person name="Kalinowski J."/>
            <person name="Ruckert C."/>
        </authorList>
    </citation>
    <scope>NUCLEOTIDE SEQUENCE</scope>
    <source>
        <strain evidence="2">KCTC 22169</strain>
    </source>
</reference>
<gene>
    <name evidence="2" type="ORF">GCM10007392_46290</name>
</gene>
<evidence type="ECO:0000259" key="1">
    <source>
        <dbReference type="Pfam" id="PF01882"/>
    </source>
</evidence>
<dbReference type="Proteomes" id="UP000626148">
    <property type="component" value="Unassembled WGS sequence"/>
</dbReference>
<dbReference type="Pfam" id="PF01882">
    <property type="entry name" value="DUF58"/>
    <property type="match status" value="1"/>
</dbReference>
<dbReference type="RefSeq" id="WP_189613303.1">
    <property type="nucleotide sequence ID" value="NZ_BMXR01000017.1"/>
</dbReference>